<evidence type="ECO:0000313" key="2">
    <source>
        <dbReference type="Proteomes" id="UP001057452"/>
    </source>
</evidence>
<comment type="caution">
    <text evidence="1">The sequence shown here is derived from an EMBL/GenBank/DDBJ whole genome shotgun (WGS) entry which is preliminary data.</text>
</comment>
<evidence type="ECO:0000313" key="1">
    <source>
        <dbReference type="EMBL" id="KAI4832321.1"/>
    </source>
</evidence>
<accession>A0ACB9XZI7</accession>
<keyword evidence="2" id="KW-1185">Reference proteome</keyword>
<protein>
    <submittedName>
        <fullName evidence="1">Uncharacterized protein</fullName>
    </submittedName>
</protein>
<feature type="non-terminal residue" evidence="1">
    <location>
        <position position="55"/>
    </location>
</feature>
<name>A0ACB9XZI7_CHAAC</name>
<dbReference type="EMBL" id="CM043785">
    <property type="protein sequence ID" value="KAI4832321.1"/>
    <property type="molecule type" value="Genomic_DNA"/>
</dbReference>
<reference evidence="1" key="1">
    <citation type="submission" date="2022-05" db="EMBL/GenBank/DDBJ databases">
        <title>Chromosome-level genome of Chaenocephalus aceratus.</title>
        <authorList>
            <person name="Park H."/>
        </authorList>
    </citation>
    <scope>NUCLEOTIDE SEQUENCE</scope>
    <source>
        <strain evidence="1">KU_202001</strain>
    </source>
</reference>
<feature type="non-terminal residue" evidence="1">
    <location>
        <position position="1"/>
    </location>
</feature>
<organism evidence="1 2">
    <name type="scientific">Chaenocephalus aceratus</name>
    <name type="common">Blackfin icefish</name>
    <name type="synonym">Chaenichthys aceratus</name>
    <dbReference type="NCBI Taxonomy" id="36190"/>
    <lineage>
        <taxon>Eukaryota</taxon>
        <taxon>Metazoa</taxon>
        <taxon>Chordata</taxon>
        <taxon>Craniata</taxon>
        <taxon>Vertebrata</taxon>
        <taxon>Euteleostomi</taxon>
        <taxon>Actinopterygii</taxon>
        <taxon>Neopterygii</taxon>
        <taxon>Teleostei</taxon>
        <taxon>Neoteleostei</taxon>
        <taxon>Acanthomorphata</taxon>
        <taxon>Eupercaria</taxon>
        <taxon>Perciformes</taxon>
        <taxon>Notothenioidei</taxon>
        <taxon>Channichthyidae</taxon>
        <taxon>Chaenocephalus</taxon>
    </lineage>
</organism>
<sequence>AEASGGSWAINQESQQRAPRKERCAVLTLYLEKRFTERRPKYSCQGPVAWISLLE</sequence>
<dbReference type="Proteomes" id="UP001057452">
    <property type="component" value="Chromosome 1"/>
</dbReference>
<proteinExistence type="predicted"/>
<gene>
    <name evidence="1" type="ORF">KUCAC02_015293</name>
</gene>